<dbReference type="Proteomes" id="UP000009183">
    <property type="component" value="Chromosome 8"/>
</dbReference>
<dbReference type="InterPro" id="IPR006569">
    <property type="entry name" value="CID_dom"/>
</dbReference>
<dbReference type="eggNOG" id="KOG2669">
    <property type="taxonomic scope" value="Eukaryota"/>
</dbReference>
<evidence type="ECO:0000313" key="5">
    <source>
        <dbReference type="Proteomes" id="UP000009183"/>
    </source>
</evidence>
<evidence type="ECO:0000259" key="3">
    <source>
        <dbReference type="PROSITE" id="PS51391"/>
    </source>
</evidence>
<dbReference type="InParanoid" id="F6HMV0"/>
<dbReference type="SMART" id="SM00582">
    <property type="entry name" value="RPR"/>
    <property type="match status" value="1"/>
</dbReference>
<keyword evidence="5" id="KW-1185">Reference proteome</keyword>
<feature type="compositionally biased region" description="Pro residues" evidence="2">
    <location>
        <begin position="559"/>
        <end position="572"/>
    </location>
</feature>
<dbReference type="Gene3D" id="1.25.40.90">
    <property type="match status" value="1"/>
</dbReference>
<name>F6HMV0_VITVI</name>
<evidence type="ECO:0000256" key="1">
    <source>
        <dbReference type="ARBA" id="ARBA00022664"/>
    </source>
</evidence>
<evidence type="ECO:0000256" key="2">
    <source>
        <dbReference type="SAM" id="MobiDB-lite"/>
    </source>
</evidence>
<organism evidence="4 5">
    <name type="scientific">Vitis vinifera</name>
    <name type="common">Grape</name>
    <dbReference type="NCBI Taxonomy" id="29760"/>
    <lineage>
        <taxon>Eukaryota</taxon>
        <taxon>Viridiplantae</taxon>
        <taxon>Streptophyta</taxon>
        <taxon>Embryophyta</taxon>
        <taxon>Tracheophyta</taxon>
        <taxon>Spermatophyta</taxon>
        <taxon>Magnoliopsida</taxon>
        <taxon>eudicotyledons</taxon>
        <taxon>Gunneridae</taxon>
        <taxon>Pentapetalae</taxon>
        <taxon>rosids</taxon>
        <taxon>Vitales</taxon>
        <taxon>Vitaceae</taxon>
        <taxon>Viteae</taxon>
        <taxon>Vitis</taxon>
    </lineage>
</organism>
<dbReference type="STRING" id="29760.F6HMV0"/>
<dbReference type="AlphaFoldDB" id="F6HMV0"/>
<protein>
    <recommendedName>
        <fullName evidence="3">CID domain-containing protein</fullName>
    </recommendedName>
</protein>
<dbReference type="GO" id="GO:0031124">
    <property type="term" value="P:mRNA 3'-end processing"/>
    <property type="evidence" value="ECO:0000318"/>
    <property type="project" value="GO_Central"/>
</dbReference>
<dbReference type="ExpressionAtlas" id="F6HMV0">
    <property type="expression patterns" value="baseline and differential"/>
</dbReference>
<dbReference type="CDD" id="cd16981">
    <property type="entry name" value="CID_RPRD_like"/>
    <property type="match status" value="1"/>
</dbReference>
<keyword evidence="1" id="KW-0507">mRNA processing</keyword>
<dbReference type="PANTHER" id="PTHR12460">
    <property type="entry name" value="CYCLIN-DEPENDENT KINASE INHIBITOR-RELATED PROTEIN"/>
    <property type="match status" value="1"/>
</dbReference>
<accession>F6HMV0</accession>
<evidence type="ECO:0000313" key="4">
    <source>
        <dbReference type="EMBL" id="CCB55975.1"/>
    </source>
</evidence>
<proteinExistence type="predicted"/>
<feature type="region of interest" description="Disordered" evidence="2">
    <location>
        <begin position="602"/>
        <end position="668"/>
    </location>
</feature>
<dbReference type="PROSITE" id="PS51391">
    <property type="entry name" value="CID"/>
    <property type="match status" value="1"/>
</dbReference>
<gene>
    <name evidence="4" type="ordered locus">VIT_08s0056g00770</name>
</gene>
<dbReference type="SUPFAM" id="SSF48464">
    <property type="entry name" value="ENTH/VHS domain"/>
    <property type="match status" value="1"/>
</dbReference>
<feature type="compositionally biased region" description="Polar residues" evidence="2">
    <location>
        <begin position="516"/>
        <end position="525"/>
    </location>
</feature>
<dbReference type="HOGENOM" id="CLU_024771_1_0_1"/>
<dbReference type="EMBL" id="FN595995">
    <property type="protein sequence ID" value="CCB55975.1"/>
    <property type="molecule type" value="Genomic_DNA"/>
</dbReference>
<dbReference type="InterPro" id="IPR008942">
    <property type="entry name" value="ENTH_VHS"/>
</dbReference>
<reference evidence="5" key="1">
    <citation type="journal article" date="2007" name="Nature">
        <title>The grapevine genome sequence suggests ancestral hexaploidization in major angiosperm phyla.</title>
        <authorList>
            <consortium name="The French-Italian Public Consortium for Grapevine Genome Characterization."/>
            <person name="Jaillon O."/>
            <person name="Aury J.-M."/>
            <person name="Noel B."/>
            <person name="Policriti A."/>
            <person name="Clepet C."/>
            <person name="Casagrande A."/>
            <person name="Choisne N."/>
            <person name="Aubourg S."/>
            <person name="Vitulo N."/>
            <person name="Jubin C."/>
            <person name="Vezzi A."/>
            <person name="Legeai F."/>
            <person name="Hugueney P."/>
            <person name="Dasilva C."/>
            <person name="Horner D."/>
            <person name="Mica E."/>
            <person name="Jublot D."/>
            <person name="Poulain J."/>
            <person name="Bruyere C."/>
            <person name="Billault A."/>
            <person name="Segurens B."/>
            <person name="Gouyvenoux M."/>
            <person name="Ugarte E."/>
            <person name="Cattonaro F."/>
            <person name="Anthouard V."/>
            <person name="Vico V."/>
            <person name="Del Fabbro C."/>
            <person name="Alaux M."/>
            <person name="Di Gaspero G."/>
            <person name="Dumas V."/>
            <person name="Felice N."/>
            <person name="Paillard S."/>
            <person name="Juman I."/>
            <person name="Moroldo M."/>
            <person name="Scalabrin S."/>
            <person name="Canaguier A."/>
            <person name="Le Clainche I."/>
            <person name="Malacrida G."/>
            <person name="Durand E."/>
            <person name="Pesole G."/>
            <person name="Laucou V."/>
            <person name="Chatelet P."/>
            <person name="Merdinoglu D."/>
            <person name="Delledonne M."/>
            <person name="Pezzotti M."/>
            <person name="Lecharny A."/>
            <person name="Scarpelli C."/>
            <person name="Artiguenave F."/>
            <person name="Pe M.E."/>
            <person name="Valle G."/>
            <person name="Morgante M."/>
            <person name="Caboche M."/>
            <person name="Adam-Blondon A.-F."/>
            <person name="Weissenbach J."/>
            <person name="Quetier F."/>
            <person name="Wincker P."/>
        </authorList>
    </citation>
    <scope>NUCLEOTIDE SEQUENCE [LARGE SCALE GENOMIC DNA]</scope>
    <source>
        <strain evidence="5">cv. Pinot noir / PN40024</strain>
    </source>
</reference>
<feature type="region of interest" description="Disordered" evidence="2">
    <location>
        <begin position="538"/>
        <end position="572"/>
    </location>
</feature>
<dbReference type="FunFam" id="1.25.40.90:FF:000018">
    <property type="entry name" value="ENTH/VHS family protein isoform 1"/>
    <property type="match status" value="1"/>
</dbReference>
<feature type="compositionally biased region" description="Low complexity" evidence="2">
    <location>
        <begin position="607"/>
        <end position="640"/>
    </location>
</feature>
<dbReference type="PaxDb" id="29760-VIT_08s0056g00770.t01"/>
<sequence>MGSTLFKVEKKVFEVKFEGIHGGPWISVTEGFQGKAFSVAFEEEEVIWIMEQLKKAMVLVGYRGFIRKFRGKSRTLLLEGLQDQELSHLYSLLDCCRICKKLLNSRMSNDVFDGQLLAEKLSKLNNSQQSIESLSRWCISHRKKAKQIVETWDKLFNSSQKEQCVSFLYLANDILQNSRRKGSEFVNEFWKVLPLALKHVYDNGDEYGKKAVSRLVDIWEERKVFGSRGQGLKDEMLGKSPPLLVSNGKNSNPIKIVKRDSQSVRIKLSIGGMPEKIVTAFQTVHDEQVNEEAVLNKCKTAVQHVGKLEVDAGNTSGEGNQQRAALVDELKEQENILQQCVVQLESSEATRAALVSQLKEAVLDQESKLGLVRAQLQVARGRIEQAINMRQRLTSPTVAGPQTIRMNPQTEAPMAVEPNMPSVQATTTPPKAPLTQPVISFAPLKTTEEDSKKAAAAAVAAKLAASTSSAQMLTSVLSSLVAEEAASNGGLKSSGFASIFSPEKRPRLEKPMPISDGNNSDAGSASYFTPVQQQSMANMPLAPPTSVPPMSQANQMQAPFPPPPPPPPPLPLVNPPAKQYVQSSGMMVGVMPYGYGTTSLPPPPPMLSHVPMGLSAPAPQPPQQLQSPQLQQQQQSQQPATGGGYYRPPGIAFYGQSHQPTPPPVPRQ</sequence>
<feature type="compositionally biased region" description="Polar residues" evidence="2">
    <location>
        <begin position="548"/>
        <end position="557"/>
    </location>
</feature>
<dbReference type="GO" id="GO:0005634">
    <property type="term" value="C:nucleus"/>
    <property type="evidence" value="ECO:0007669"/>
    <property type="project" value="UniProtKB-ARBA"/>
</dbReference>
<dbReference type="Pfam" id="PF04818">
    <property type="entry name" value="CID"/>
    <property type="match status" value="1"/>
</dbReference>
<feature type="region of interest" description="Disordered" evidence="2">
    <location>
        <begin position="503"/>
        <end position="525"/>
    </location>
</feature>
<feature type="domain" description="CID" evidence="3">
    <location>
        <begin position="109"/>
        <end position="241"/>
    </location>
</feature>
<dbReference type="GO" id="GO:0000993">
    <property type="term" value="F:RNA polymerase II complex binding"/>
    <property type="evidence" value="ECO:0000318"/>
    <property type="project" value="GO_Central"/>
</dbReference>
<dbReference type="PANTHER" id="PTHR12460:SF0">
    <property type="entry name" value="CID DOMAIN-CONTAINING PROTEIN-RELATED"/>
    <property type="match status" value="1"/>
</dbReference>